<comment type="caution">
    <text evidence="2">The sequence shown here is derived from an EMBL/GenBank/DDBJ whole genome shotgun (WGS) entry which is preliminary data.</text>
</comment>
<feature type="compositionally biased region" description="Low complexity" evidence="1">
    <location>
        <begin position="67"/>
        <end position="89"/>
    </location>
</feature>
<dbReference type="EMBL" id="JAGDFM010000094">
    <property type="protein sequence ID" value="KAG7386725.1"/>
    <property type="molecule type" value="Genomic_DNA"/>
</dbReference>
<dbReference type="AlphaFoldDB" id="A0A8T1VZR9"/>
<protein>
    <submittedName>
        <fullName evidence="2">Uncharacterized protein</fullName>
    </submittedName>
</protein>
<proteinExistence type="predicted"/>
<keyword evidence="3" id="KW-1185">Reference proteome</keyword>
<evidence type="ECO:0000256" key="1">
    <source>
        <dbReference type="SAM" id="MobiDB-lite"/>
    </source>
</evidence>
<name>A0A8T1VZR9_9STRA</name>
<sequence length="452" mass="49146">MPQNVVAPPLFSEAELLDVLTGIDAGGAKHDAPGPSVSVVLNEDVMSSEQAFEDFMESLASDDDAGVSRASAGSRSGSASSSSSSPPAAKSKRNVDATASAEVSAPPAAKPKRKRRKHELDHLRAVAAELEKKLKVLDRALNEEQPGADHLWKHISNQLMTERQKAVGENARLRQLVREQVKAVKSIQRTLDKTPDLSKMGFASECSTLNQTTQCQSPKSKDLYRELFKNISSSYSSGVGNLLLQQPCMPAPSLVGKRKMKMEMETAGECGPRMCLQFVESRLVLFSLPKIGDHAWEFLSGSSGHEDFQMALQNQGNEMFGHCTVTNPCGSTQTLGNIAVRRYYEANKLTFVWECDGVCSHEGASVMRVHQKGWCVFEPAEEDPQHATIFRACARMTPSLADSSDSFTDSARAVGQTTEMVIANYEKTVVYIFDAVLDSLAHEPSNTASKAG</sequence>
<reference evidence="2" key="1">
    <citation type="submission" date="2021-02" db="EMBL/GenBank/DDBJ databases">
        <authorList>
            <person name="Palmer J.M."/>
        </authorList>
    </citation>
    <scope>NUCLEOTIDE SEQUENCE</scope>
    <source>
        <strain evidence="2">SCRP734</strain>
    </source>
</reference>
<accession>A0A8T1VZR9</accession>
<dbReference type="Proteomes" id="UP000694044">
    <property type="component" value="Unassembled WGS sequence"/>
</dbReference>
<evidence type="ECO:0000313" key="2">
    <source>
        <dbReference type="EMBL" id="KAG7386725.1"/>
    </source>
</evidence>
<gene>
    <name evidence="2" type="ORF">PHYPSEUDO_015321</name>
</gene>
<feature type="region of interest" description="Disordered" evidence="1">
    <location>
        <begin position="63"/>
        <end position="119"/>
    </location>
</feature>
<evidence type="ECO:0000313" key="3">
    <source>
        <dbReference type="Proteomes" id="UP000694044"/>
    </source>
</evidence>
<organism evidence="2 3">
    <name type="scientific">Phytophthora pseudosyringae</name>
    <dbReference type="NCBI Taxonomy" id="221518"/>
    <lineage>
        <taxon>Eukaryota</taxon>
        <taxon>Sar</taxon>
        <taxon>Stramenopiles</taxon>
        <taxon>Oomycota</taxon>
        <taxon>Peronosporomycetes</taxon>
        <taxon>Peronosporales</taxon>
        <taxon>Peronosporaceae</taxon>
        <taxon>Phytophthora</taxon>
    </lineage>
</organism>
<dbReference type="OrthoDB" id="75014at2759"/>